<organism evidence="7 8">
    <name type="scientific">Lichenicoccus roseus</name>
    <dbReference type="NCBI Taxonomy" id="2683649"/>
    <lineage>
        <taxon>Bacteria</taxon>
        <taxon>Pseudomonadati</taxon>
        <taxon>Pseudomonadota</taxon>
        <taxon>Alphaproteobacteria</taxon>
        <taxon>Acetobacterales</taxon>
        <taxon>Acetobacteraceae</taxon>
        <taxon>Lichenicoccus</taxon>
    </lineage>
</organism>
<keyword evidence="8" id="KW-1185">Reference proteome</keyword>
<accession>A0A5R9J466</accession>
<keyword evidence="4 5" id="KW-0472">Membrane</keyword>
<dbReference type="Pfam" id="PF07298">
    <property type="entry name" value="NnrU"/>
    <property type="match status" value="1"/>
</dbReference>
<comment type="subcellular location">
    <subcellularLocation>
        <location evidence="1">Membrane</location>
        <topology evidence="1">Multi-pass membrane protein</topology>
    </subcellularLocation>
</comment>
<keyword evidence="3 5" id="KW-1133">Transmembrane helix</keyword>
<name>A0A5R9J466_9PROT</name>
<evidence type="ECO:0000313" key="7">
    <source>
        <dbReference type="EMBL" id="TLU72342.1"/>
    </source>
</evidence>
<evidence type="ECO:0000256" key="2">
    <source>
        <dbReference type="ARBA" id="ARBA00022692"/>
    </source>
</evidence>
<evidence type="ECO:0000256" key="3">
    <source>
        <dbReference type="ARBA" id="ARBA00022989"/>
    </source>
</evidence>
<sequence length="254" mass="27379">MSSRRWPGPDPNVALQRRRARAMTPVPTALVLAGGSWIGLHVGVAGTALRGVVARRTGENGFRIVFSTLSVATIAFLVISYRNARAQGSPTLWTTPHWLGWLLVLLMAPAFVLLVGSMTRPNPTAIGGEKLAGQEPRGLSRITRHPMLWSFATWSVVHVIGNGDLVSLLFFGTFGVTALLGMPSIDHKLAARDPAAWRTLASTTSILPFGAILAGRNRLVLREIGWIAPVVGLVLWVLLVLVHPWLFGVSPLPS</sequence>
<dbReference type="PANTHER" id="PTHR35988:SF2">
    <property type="entry name" value="15-CIS-ZETA-CAROTENE ISOMERASE, CHLOROPLASTIC"/>
    <property type="match status" value="1"/>
</dbReference>
<feature type="transmembrane region" description="Helical" evidence="5">
    <location>
        <begin position="29"/>
        <end position="49"/>
    </location>
</feature>
<feature type="transmembrane region" description="Helical" evidence="5">
    <location>
        <begin position="99"/>
        <end position="116"/>
    </location>
</feature>
<feature type="transmembrane region" description="Helical" evidence="5">
    <location>
        <begin position="195"/>
        <end position="214"/>
    </location>
</feature>
<dbReference type="Proteomes" id="UP000305654">
    <property type="component" value="Unassembled WGS sequence"/>
</dbReference>
<keyword evidence="2 5" id="KW-0812">Transmembrane</keyword>
<dbReference type="PANTHER" id="PTHR35988">
    <property type="entry name" value="15-CIS-ZETA-CAROTENE ISOMERASE, CHLOROPLASTIC"/>
    <property type="match status" value="1"/>
</dbReference>
<proteinExistence type="predicted"/>
<reference evidence="7 8" key="1">
    <citation type="submission" date="2019-05" db="EMBL/GenBank/DDBJ databases">
        <authorList>
            <person name="Pankratov T."/>
            <person name="Grouzdev D."/>
        </authorList>
    </citation>
    <scope>NUCLEOTIDE SEQUENCE [LARGE SCALE GENOMIC DNA]</scope>
    <source>
        <strain evidence="7 8">KEBCLARHB70R</strain>
    </source>
</reference>
<evidence type="ECO:0000256" key="5">
    <source>
        <dbReference type="SAM" id="Phobius"/>
    </source>
</evidence>
<dbReference type="OrthoDB" id="5293641at2"/>
<dbReference type="EMBL" id="VCDI01000003">
    <property type="protein sequence ID" value="TLU72342.1"/>
    <property type="molecule type" value="Genomic_DNA"/>
</dbReference>
<gene>
    <name evidence="7" type="ORF">FE263_09660</name>
</gene>
<feature type="domain" description="NnrU" evidence="6">
    <location>
        <begin position="30"/>
        <end position="251"/>
    </location>
</feature>
<comment type="caution">
    <text evidence="7">The sequence shown here is derived from an EMBL/GenBank/DDBJ whole genome shotgun (WGS) entry which is preliminary data.</text>
</comment>
<evidence type="ECO:0000256" key="1">
    <source>
        <dbReference type="ARBA" id="ARBA00004141"/>
    </source>
</evidence>
<evidence type="ECO:0000313" key="8">
    <source>
        <dbReference type="Proteomes" id="UP000305654"/>
    </source>
</evidence>
<dbReference type="GO" id="GO:0090471">
    <property type="term" value="F:9,15,9'-tri-cis-zeta-carotene isomerase activity"/>
    <property type="evidence" value="ECO:0007669"/>
    <property type="project" value="TreeGrafter"/>
</dbReference>
<protein>
    <recommendedName>
        <fullName evidence="6">NnrU domain-containing protein</fullName>
    </recommendedName>
</protein>
<dbReference type="AlphaFoldDB" id="A0A5R9J466"/>
<evidence type="ECO:0000259" key="6">
    <source>
        <dbReference type="Pfam" id="PF07298"/>
    </source>
</evidence>
<evidence type="ECO:0000256" key="4">
    <source>
        <dbReference type="ARBA" id="ARBA00023136"/>
    </source>
</evidence>
<dbReference type="GO" id="GO:0016020">
    <property type="term" value="C:membrane"/>
    <property type="evidence" value="ECO:0007669"/>
    <property type="project" value="UniProtKB-SubCell"/>
</dbReference>
<dbReference type="InterPro" id="IPR009915">
    <property type="entry name" value="NnrU_dom"/>
</dbReference>
<feature type="transmembrane region" description="Helical" evidence="5">
    <location>
        <begin position="226"/>
        <end position="247"/>
    </location>
</feature>
<feature type="transmembrane region" description="Helical" evidence="5">
    <location>
        <begin position="61"/>
        <end position="79"/>
    </location>
</feature>